<evidence type="ECO:0000313" key="8">
    <source>
        <dbReference type="Proteomes" id="UP000199647"/>
    </source>
</evidence>
<dbReference type="NCBIfam" id="NF006684">
    <property type="entry name" value="PRK09229.1-5"/>
    <property type="match status" value="1"/>
</dbReference>
<dbReference type="Gene3D" id="3.20.20.140">
    <property type="entry name" value="Metal-dependent hydrolases"/>
    <property type="match status" value="1"/>
</dbReference>
<protein>
    <submittedName>
        <fullName evidence="7">Formimidoylglutamate deiminase</fullName>
    </submittedName>
</protein>
<dbReference type="InterPro" id="IPR051607">
    <property type="entry name" value="Metallo-dep_hydrolases"/>
</dbReference>
<evidence type="ECO:0000313" key="7">
    <source>
        <dbReference type="EMBL" id="SEP62599.1"/>
    </source>
</evidence>
<dbReference type="InterPro" id="IPR011059">
    <property type="entry name" value="Metal-dep_hydrolase_composite"/>
</dbReference>
<dbReference type="PANTHER" id="PTHR11271">
    <property type="entry name" value="GUANINE DEAMINASE"/>
    <property type="match status" value="1"/>
</dbReference>
<dbReference type="Proteomes" id="UP000199647">
    <property type="component" value="Unassembled WGS sequence"/>
</dbReference>
<dbReference type="SUPFAM" id="SSF51338">
    <property type="entry name" value="Composite domain of metallo-dependent hydrolases"/>
    <property type="match status" value="1"/>
</dbReference>
<proteinExistence type="predicted"/>
<keyword evidence="3" id="KW-0378">Hydrolase</keyword>
<reference evidence="7 8" key="1">
    <citation type="submission" date="2016-10" db="EMBL/GenBank/DDBJ databases">
        <authorList>
            <person name="de Groot N.N."/>
        </authorList>
    </citation>
    <scope>NUCLEOTIDE SEQUENCE [LARGE SCALE GENOMIC DNA]</scope>
    <source>
        <strain evidence="7 8">A52C2</strain>
    </source>
</reference>
<dbReference type="NCBIfam" id="NF006683">
    <property type="entry name" value="PRK09229.1-4"/>
    <property type="match status" value="1"/>
</dbReference>
<keyword evidence="8" id="KW-1185">Reference proteome</keyword>
<evidence type="ECO:0000256" key="2">
    <source>
        <dbReference type="ARBA" id="ARBA00022723"/>
    </source>
</evidence>
<name>A0A1H8ZDV3_9HYPH</name>
<sequence>MQQDSLFFERALLPTGWASHVRVDVADGVIATVTPDAERADSPAVSGVALPGMPNLHSHTFQRGMAGLAETRGPVGDSFWTWRQVMYRFLGALTPEDVEAMAAKAFMDMLETGFTAVAEFHYLHHAANGEAHADLAEMGSRIAAAAAGTGIGLTLLPVFYAHGGFGGAASAEGQRRFINDPGRFLRLVEQSRSAVAALPDARVGIAPHSLRAVTPETLAEVLAACAEGPVHIHVAEQVKEVDDCLAWSGRRPVEWLLDNVDVDERWCAIHATQMTPEETVALARSGAIGGLCPLTEASLGDGIFNGPEFAEAGGRYGVGSDSNIEITAFGELKQLEYSQRLKHRARNVMAAGEGASTGRTLYEASLAGGAQALGRRIGQIAPGYRADFVTLDGNHPDLAGLDDDRLLDAAIFVTGAAAIRSVIVGGREVVSEGRHRARDEINSRYAGTLRRLRSEA</sequence>
<evidence type="ECO:0000259" key="6">
    <source>
        <dbReference type="Pfam" id="PF22429"/>
    </source>
</evidence>
<dbReference type="GO" id="GO:0046872">
    <property type="term" value="F:metal ion binding"/>
    <property type="evidence" value="ECO:0007669"/>
    <property type="project" value="UniProtKB-KW"/>
</dbReference>
<dbReference type="Gene3D" id="2.30.40.10">
    <property type="entry name" value="Urease, subunit C, domain 1"/>
    <property type="match status" value="1"/>
</dbReference>
<keyword evidence="2" id="KW-0479">Metal-binding</keyword>
<dbReference type="CDD" id="cd01313">
    <property type="entry name" value="Met_dep_hydrolase_E"/>
    <property type="match status" value="1"/>
</dbReference>
<dbReference type="STRING" id="1855383.SAMN05216548_101125"/>
<feature type="domain" description="Formimidoylglutamate deiminase N-terminal" evidence="6">
    <location>
        <begin position="7"/>
        <end position="38"/>
    </location>
</feature>
<evidence type="ECO:0000256" key="1">
    <source>
        <dbReference type="ARBA" id="ARBA00001947"/>
    </source>
</evidence>
<dbReference type="RefSeq" id="WP_092494659.1">
    <property type="nucleotide sequence ID" value="NZ_FOFG01000001.1"/>
</dbReference>
<dbReference type="SUPFAM" id="SSF51556">
    <property type="entry name" value="Metallo-dependent hydrolases"/>
    <property type="match status" value="1"/>
</dbReference>
<dbReference type="InterPro" id="IPR032466">
    <property type="entry name" value="Metal_Hydrolase"/>
</dbReference>
<dbReference type="GO" id="GO:0005829">
    <property type="term" value="C:cytosol"/>
    <property type="evidence" value="ECO:0007669"/>
    <property type="project" value="TreeGrafter"/>
</dbReference>
<dbReference type="GO" id="GO:0019239">
    <property type="term" value="F:deaminase activity"/>
    <property type="evidence" value="ECO:0007669"/>
    <property type="project" value="TreeGrafter"/>
</dbReference>
<keyword evidence="4" id="KW-0862">Zinc</keyword>
<dbReference type="NCBIfam" id="TIGR02022">
    <property type="entry name" value="hutF"/>
    <property type="match status" value="1"/>
</dbReference>
<dbReference type="InterPro" id="IPR055156">
    <property type="entry name" value="HutF-like_N"/>
</dbReference>
<dbReference type="EMBL" id="FOFG01000001">
    <property type="protein sequence ID" value="SEP62599.1"/>
    <property type="molecule type" value="Genomic_DNA"/>
</dbReference>
<evidence type="ECO:0000256" key="3">
    <source>
        <dbReference type="ARBA" id="ARBA00022801"/>
    </source>
</evidence>
<dbReference type="NCBIfam" id="NF006681">
    <property type="entry name" value="PRK09229.1-2"/>
    <property type="match status" value="1"/>
</dbReference>
<dbReference type="AlphaFoldDB" id="A0A1H8ZDV3"/>
<dbReference type="InterPro" id="IPR010252">
    <property type="entry name" value="HutF"/>
</dbReference>
<accession>A0A1H8ZDV3</accession>
<dbReference type="InterPro" id="IPR006680">
    <property type="entry name" value="Amidohydro-rel"/>
</dbReference>
<dbReference type="Pfam" id="PF01979">
    <property type="entry name" value="Amidohydro_1"/>
    <property type="match status" value="1"/>
</dbReference>
<comment type="cofactor">
    <cofactor evidence="1">
        <name>Zn(2+)</name>
        <dbReference type="ChEBI" id="CHEBI:29105"/>
    </cofactor>
</comment>
<feature type="domain" description="Amidohydrolase-related" evidence="5">
    <location>
        <begin position="49"/>
        <end position="429"/>
    </location>
</feature>
<evidence type="ECO:0000256" key="4">
    <source>
        <dbReference type="ARBA" id="ARBA00022833"/>
    </source>
</evidence>
<dbReference type="PANTHER" id="PTHR11271:SF48">
    <property type="entry name" value="AMIDOHYDROLASE-RELATED DOMAIN-CONTAINING PROTEIN"/>
    <property type="match status" value="1"/>
</dbReference>
<gene>
    <name evidence="7" type="ORF">SAMN05216548_101125</name>
</gene>
<organism evidence="7 8">
    <name type="scientific">Faunimonas pinastri</name>
    <dbReference type="NCBI Taxonomy" id="1855383"/>
    <lineage>
        <taxon>Bacteria</taxon>
        <taxon>Pseudomonadati</taxon>
        <taxon>Pseudomonadota</taxon>
        <taxon>Alphaproteobacteria</taxon>
        <taxon>Hyphomicrobiales</taxon>
        <taxon>Afifellaceae</taxon>
        <taxon>Faunimonas</taxon>
    </lineage>
</organism>
<dbReference type="OrthoDB" id="9796020at2"/>
<dbReference type="Pfam" id="PF22429">
    <property type="entry name" value="HutF_N"/>
    <property type="match status" value="1"/>
</dbReference>
<evidence type="ECO:0000259" key="5">
    <source>
        <dbReference type="Pfam" id="PF01979"/>
    </source>
</evidence>